<dbReference type="GO" id="GO:0003676">
    <property type="term" value="F:nucleic acid binding"/>
    <property type="evidence" value="ECO:0007669"/>
    <property type="project" value="InterPro"/>
</dbReference>
<dbReference type="InterPro" id="IPR012337">
    <property type="entry name" value="RNaseH-like_sf"/>
</dbReference>
<reference evidence="5" key="1">
    <citation type="submission" date="2023-06" db="EMBL/GenBank/DDBJ databases">
        <authorList>
            <person name="Delattre M."/>
        </authorList>
    </citation>
    <scope>NUCLEOTIDE SEQUENCE</scope>
    <source>
        <strain evidence="5">AF72</strain>
    </source>
</reference>
<feature type="non-terminal residue" evidence="5">
    <location>
        <position position="403"/>
    </location>
</feature>
<dbReference type="CDD" id="cd06133">
    <property type="entry name" value="ERI-1_3'hExo_like"/>
    <property type="match status" value="1"/>
</dbReference>
<dbReference type="GO" id="GO:0000175">
    <property type="term" value="F:3'-5'-RNA exonuclease activity"/>
    <property type="evidence" value="ECO:0007669"/>
    <property type="project" value="InterPro"/>
</dbReference>
<gene>
    <name evidence="5" type="ORF">MSPICULIGERA_LOCUS13583</name>
</gene>
<keyword evidence="2" id="KW-0378">Hydrolase</keyword>
<organism evidence="5 6">
    <name type="scientific">Mesorhabditis spiculigera</name>
    <dbReference type="NCBI Taxonomy" id="96644"/>
    <lineage>
        <taxon>Eukaryota</taxon>
        <taxon>Metazoa</taxon>
        <taxon>Ecdysozoa</taxon>
        <taxon>Nematoda</taxon>
        <taxon>Chromadorea</taxon>
        <taxon>Rhabditida</taxon>
        <taxon>Rhabditina</taxon>
        <taxon>Rhabditomorpha</taxon>
        <taxon>Rhabditoidea</taxon>
        <taxon>Rhabditidae</taxon>
        <taxon>Mesorhabditinae</taxon>
        <taxon>Mesorhabditis</taxon>
    </lineage>
</organism>
<evidence type="ECO:0000256" key="2">
    <source>
        <dbReference type="ARBA" id="ARBA00022801"/>
    </source>
</evidence>
<comment type="caution">
    <text evidence="5">The sequence shown here is derived from an EMBL/GenBank/DDBJ whole genome shotgun (WGS) entry which is preliminary data.</text>
</comment>
<evidence type="ECO:0000259" key="4">
    <source>
        <dbReference type="SMART" id="SM00479"/>
    </source>
</evidence>
<evidence type="ECO:0000256" key="1">
    <source>
        <dbReference type="ARBA" id="ARBA00022722"/>
    </source>
</evidence>
<protein>
    <recommendedName>
        <fullName evidence="4">Exonuclease domain-containing protein</fullName>
    </recommendedName>
</protein>
<dbReference type="InterPro" id="IPR047201">
    <property type="entry name" value="ERI-1_3'hExo-like"/>
</dbReference>
<evidence type="ECO:0000313" key="6">
    <source>
        <dbReference type="Proteomes" id="UP001177023"/>
    </source>
</evidence>
<dbReference type="Pfam" id="PF00929">
    <property type="entry name" value="RNase_T"/>
    <property type="match status" value="1"/>
</dbReference>
<dbReference type="EMBL" id="CATQJA010002637">
    <property type="protein sequence ID" value="CAJ0575269.1"/>
    <property type="molecule type" value="Genomic_DNA"/>
</dbReference>
<evidence type="ECO:0000256" key="3">
    <source>
        <dbReference type="ARBA" id="ARBA00022839"/>
    </source>
</evidence>
<dbReference type="InterPro" id="IPR036397">
    <property type="entry name" value="RNaseH_sf"/>
</dbReference>
<sequence length="403" mass="47030">MVSQDDTVQIPSALHIKMIENLDVEEVYRYFSHYRQYLPEQSQDENDFSEAAFRELRQFFRTRHAAFLKRKEKELGDALAQTKLHYDKLILLDVECTCDKTNIMFTYPLEVIEFSAVVLDLYNLDDPNPLQFQAYVRPTLNPILSEFCVKLTKIEQATVDAAPPFSTAMCRFMEWMKLNDLLTNRSAFGTDGPGDFAKFLQYACHSHQIDFPYILRRFINVKSHFEAKYPTYIQKGIRFKETDMPYTSLMQMLKFYELPDIANAHSALADAKAIRLLAREMLRDKIALTINQKIVQKTSEDQLQYQTKLDRAQESFSAEHFLWCTAMPFHAVYLSDEAFYNQEQYEFEGQEDEAVDRWAARNKKDIRLPSISCFPDSDFKVLRTFHADDVLGGDFSAMLHAET</sequence>
<dbReference type="SMART" id="SM00479">
    <property type="entry name" value="EXOIII"/>
    <property type="match status" value="1"/>
</dbReference>
<keyword evidence="3" id="KW-0269">Exonuclease</keyword>
<dbReference type="PANTHER" id="PTHR23044:SF61">
    <property type="entry name" value="3'-5' EXORIBONUCLEASE 1-RELATED"/>
    <property type="match status" value="1"/>
</dbReference>
<dbReference type="Gene3D" id="3.30.420.10">
    <property type="entry name" value="Ribonuclease H-like superfamily/Ribonuclease H"/>
    <property type="match status" value="1"/>
</dbReference>
<accession>A0AA36CUI2</accession>
<dbReference type="InterPro" id="IPR051274">
    <property type="entry name" value="3-5_Exoribonuclease"/>
</dbReference>
<dbReference type="Proteomes" id="UP001177023">
    <property type="component" value="Unassembled WGS sequence"/>
</dbReference>
<keyword evidence="1" id="KW-0540">Nuclease</keyword>
<dbReference type="InterPro" id="IPR013520">
    <property type="entry name" value="Ribonucl_H"/>
</dbReference>
<keyword evidence="6" id="KW-1185">Reference proteome</keyword>
<feature type="domain" description="Exonuclease" evidence="4">
    <location>
        <begin position="88"/>
        <end position="287"/>
    </location>
</feature>
<dbReference type="AlphaFoldDB" id="A0AA36CUI2"/>
<dbReference type="PANTHER" id="PTHR23044">
    <property type="entry name" value="3'-5' EXONUCLEASE ERI1-RELATED"/>
    <property type="match status" value="1"/>
</dbReference>
<proteinExistence type="predicted"/>
<dbReference type="SUPFAM" id="SSF53098">
    <property type="entry name" value="Ribonuclease H-like"/>
    <property type="match status" value="1"/>
</dbReference>
<name>A0AA36CUI2_9BILA</name>
<dbReference type="GO" id="GO:0005737">
    <property type="term" value="C:cytoplasm"/>
    <property type="evidence" value="ECO:0007669"/>
    <property type="project" value="TreeGrafter"/>
</dbReference>
<evidence type="ECO:0000313" key="5">
    <source>
        <dbReference type="EMBL" id="CAJ0575269.1"/>
    </source>
</evidence>